<feature type="region of interest" description="Disordered" evidence="1">
    <location>
        <begin position="1"/>
        <end position="36"/>
    </location>
</feature>
<reference evidence="2" key="1">
    <citation type="journal article" date="2020" name="G3 (Bethesda)">
        <title>High-Quality Assemblies for Three Invasive Social Wasps from the &lt;i&gt;Vespula&lt;/i&gt; Genus.</title>
        <authorList>
            <person name="Harrop T.W.R."/>
            <person name="Guhlin J."/>
            <person name="McLaughlin G.M."/>
            <person name="Permina E."/>
            <person name="Stockwell P."/>
            <person name="Gilligan J."/>
            <person name="Le Lec M.F."/>
            <person name="Gruber M.A.M."/>
            <person name="Quinn O."/>
            <person name="Lovegrove M."/>
            <person name="Duncan E.J."/>
            <person name="Remnant E.J."/>
            <person name="Van Eeckhoven J."/>
            <person name="Graham B."/>
            <person name="Knapp R.A."/>
            <person name="Langford K.W."/>
            <person name="Kronenberg Z."/>
            <person name="Press M.O."/>
            <person name="Eacker S.M."/>
            <person name="Wilson-Rankin E.E."/>
            <person name="Purcell J."/>
            <person name="Lester P.J."/>
            <person name="Dearden P.K."/>
        </authorList>
    </citation>
    <scope>NUCLEOTIDE SEQUENCE</scope>
    <source>
        <strain evidence="2">Linc-1</strain>
    </source>
</reference>
<keyword evidence="3" id="KW-1185">Reference proteome</keyword>
<evidence type="ECO:0000313" key="3">
    <source>
        <dbReference type="Proteomes" id="UP000617340"/>
    </source>
</evidence>
<accession>A0A834U094</accession>
<sequence>MGASREVLEEPESKKKGGFLGSGESQEGTVRYSKTRYPEEKGTHWGRPVVSSTPLMRQIPISFLGVIDGLPWAYPYSFSKASRYNRITPILLRLRYRDTFTYSLWTAKIQTDSKSDSNEIQELLADRNFIARLRARKIGPRSTRLAQKVREARRAEGRAFRNFSSRRCPLSYRVSTARRNFCPPGHVQPRNRE</sequence>
<organism evidence="2 3">
    <name type="scientific">Vespula germanica</name>
    <name type="common">German yellow jacket</name>
    <name type="synonym">Paravespula germanica</name>
    <dbReference type="NCBI Taxonomy" id="30212"/>
    <lineage>
        <taxon>Eukaryota</taxon>
        <taxon>Metazoa</taxon>
        <taxon>Ecdysozoa</taxon>
        <taxon>Arthropoda</taxon>
        <taxon>Hexapoda</taxon>
        <taxon>Insecta</taxon>
        <taxon>Pterygota</taxon>
        <taxon>Neoptera</taxon>
        <taxon>Endopterygota</taxon>
        <taxon>Hymenoptera</taxon>
        <taxon>Apocrita</taxon>
        <taxon>Aculeata</taxon>
        <taxon>Vespoidea</taxon>
        <taxon>Vespidae</taxon>
        <taxon>Vespinae</taxon>
        <taxon>Vespula</taxon>
    </lineage>
</organism>
<dbReference type="EMBL" id="JACSDZ010000002">
    <property type="protein sequence ID" value="KAF7413969.1"/>
    <property type="molecule type" value="Genomic_DNA"/>
</dbReference>
<feature type="compositionally biased region" description="Basic and acidic residues" evidence="1">
    <location>
        <begin position="1"/>
        <end position="15"/>
    </location>
</feature>
<evidence type="ECO:0000256" key="1">
    <source>
        <dbReference type="SAM" id="MobiDB-lite"/>
    </source>
</evidence>
<proteinExistence type="predicted"/>
<gene>
    <name evidence="2" type="ORF">HZH68_002458</name>
</gene>
<dbReference type="Proteomes" id="UP000617340">
    <property type="component" value="Unassembled WGS sequence"/>
</dbReference>
<comment type="caution">
    <text evidence="2">The sequence shown here is derived from an EMBL/GenBank/DDBJ whole genome shotgun (WGS) entry which is preliminary data.</text>
</comment>
<protein>
    <submittedName>
        <fullName evidence="2">Uncharacterized protein</fullName>
    </submittedName>
</protein>
<dbReference type="AlphaFoldDB" id="A0A834U094"/>
<evidence type="ECO:0000313" key="2">
    <source>
        <dbReference type="EMBL" id="KAF7413969.1"/>
    </source>
</evidence>
<name>A0A834U094_VESGE</name>